<evidence type="ECO:0000256" key="1">
    <source>
        <dbReference type="ARBA" id="ARBA00005254"/>
    </source>
</evidence>
<sequence length="261" mass="28556">MAETVTYQKESGVGILTLNRPEVYNAFNGRMTQELTAALKEASKDPDVRAVMIQGAGKAFCSGQDLNDRSDLHVGNLSLGDSVRTRYNPMIRAITGMEKPVIASVGGVAAGAGCSLAFACDIRIVSEKAKFIEAFIRIGLVPDSGSSYFLPRLVGFGRAMELLMTGRDILAEEAVKIGLANRLVSHERLEEESFEFARKLAQAPTRAIGLTKRALWRAVDSELEEALEYEAQMQETAGKTEDFKEGVQAFTEKRVPEFRGK</sequence>
<dbReference type="PANTHER" id="PTHR43459:SF1">
    <property type="entry name" value="EG:BACN32G11.4 PROTEIN"/>
    <property type="match status" value="1"/>
</dbReference>
<dbReference type="SUPFAM" id="SSF52096">
    <property type="entry name" value="ClpP/crotonase"/>
    <property type="match status" value="1"/>
</dbReference>
<dbReference type="AlphaFoldDB" id="A0A2T6C7G2"/>
<organism evidence="2 3">
    <name type="scientific">Melghirimyces profundicolus</name>
    <dbReference type="NCBI Taxonomy" id="1242148"/>
    <lineage>
        <taxon>Bacteria</taxon>
        <taxon>Bacillati</taxon>
        <taxon>Bacillota</taxon>
        <taxon>Bacilli</taxon>
        <taxon>Bacillales</taxon>
        <taxon>Thermoactinomycetaceae</taxon>
        <taxon>Melghirimyces</taxon>
    </lineage>
</organism>
<name>A0A2T6C7G2_9BACL</name>
<dbReference type="RefSeq" id="WP_108021808.1">
    <property type="nucleotide sequence ID" value="NZ_QBKR01000003.1"/>
</dbReference>
<reference evidence="2 3" key="1">
    <citation type="submission" date="2018-04" db="EMBL/GenBank/DDBJ databases">
        <title>Genomic Encyclopedia of Archaeal and Bacterial Type Strains, Phase II (KMG-II): from individual species to whole genera.</title>
        <authorList>
            <person name="Goeker M."/>
        </authorList>
    </citation>
    <scope>NUCLEOTIDE SEQUENCE [LARGE SCALE GENOMIC DNA]</scope>
    <source>
        <strain evidence="2 3">DSM 45787</strain>
    </source>
</reference>
<keyword evidence="3" id="KW-1185">Reference proteome</keyword>
<comment type="caution">
    <text evidence="2">The sequence shown here is derived from an EMBL/GenBank/DDBJ whole genome shotgun (WGS) entry which is preliminary data.</text>
</comment>
<dbReference type="InterPro" id="IPR001753">
    <property type="entry name" value="Enoyl-CoA_hydra/iso"/>
</dbReference>
<dbReference type="Gene3D" id="3.90.226.10">
    <property type="entry name" value="2-enoyl-CoA Hydratase, Chain A, domain 1"/>
    <property type="match status" value="1"/>
</dbReference>
<dbReference type="Pfam" id="PF00378">
    <property type="entry name" value="ECH_1"/>
    <property type="match status" value="1"/>
</dbReference>
<accession>A0A2T6C7G2</accession>
<dbReference type="CDD" id="cd06558">
    <property type="entry name" value="crotonase-like"/>
    <property type="match status" value="1"/>
</dbReference>
<dbReference type="GO" id="GO:0016853">
    <property type="term" value="F:isomerase activity"/>
    <property type="evidence" value="ECO:0007669"/>
    <property type="project" value="UniProtKB-KW"/>
</dbReference>
<protein>
    <submittedName>
        <fullName evidence="2">2-(1,2-epoxy-1,2-dihydrophenyl)acetyl-CoA isomerase</fullName>
    </submittedName>
</protein>
<dbReference type="EMBL" id="QBKR01000003">
    <property type="protein sequence ID" value="PTX64232.1"/>
    <property type="molecule type" value="Genomic_DNA"/>
</dbReference>
<comment type="similarity">
    <text evidence="1">Belongs to the enoyl-CoA hydratase/isomerase family.</text>
</comment>
<keyword evidence="2" id="KW-0413">Isomerase</keyword>
<evidence type="ECO:0000313" key="2">
    <source>
        <dbReference type="EMBL" id="PTX64232.1"/>
    </source>
</evidence>
<proteinExistence type="inferred from homology"/>
<evidence type="ECO:0000313" key="3">
    <source>
        <dbReference type="Proteomes" id="UP000244240"/>
    </source>
</evidence>
<dbReference type="PANTHER" id="PTHR43459">
    <property type="entry name" value="ENOYL-COA HYDRATASE"/>
    <property type="match status" value="1"/>
</dbReference>
<dbReference type="Proteomes" id="UP000244240">
    <property type="component" value="Unassembled WGS sequence"/>
</dbReference>
<dbReference type="InterPro" id="IPR014748">
    <property type="entry name" value="Enoyl-CoA_hydra_C"/>
</dbReference>
<dbReference type="InterPro" id="IPR029045">
    <property type="entry name" value="ClpP/crotonase-like_dom_sf"/>
</dbReference>
<dbReference type="OrthoDB" id="9775794at2"/>
<dbReference type="Gene3D" id="1.10.12.10">
    <property type="entry name" value="Lyase 2-enoyl-coa Hydratase, Chain A, domain 2"/>
    <property type="match status" value="1"/>
</dbReference>
<gene>
    <name evidence="2" type="ORF">C8P63_10314</name>
</gene>